<evidence type="ECO:0000313" key="5">
    <source>
        <dbReference type="Proteomes" id="UP000198424"/>
    </source>
</evidence>
<dbReference type="Pfam" id="PF00550">
    <property type="entry name" value="PP-binding"/>
    <property type="match status" value="1"/>
</dbReference>
<accession>A0A086AP30</accession>
<dbReference type="InterPro" id="IPR036736">
    <property type="entry name" value="ACP-like_sf"/>
</dbReference>
<dbReference type="OrthoDB" id="9804551at2"/>
<dbReference type="RefSeq" id="WP_035619785.1">
    <property type="nucleotide sequence ID" value="NZ_JBEWQG010000001.1"/>
</dbReference>
<keyword evidence="5" id="KW-1185">Reference proteome</keyword>
<dbReference type="InterPro" id="IPR009081">
    <property type="entry name" value="PP-bd_ACP"/>
</dbReference>
<dbReference type="EMBL" id="JPRM01000006">
    <property type="protein sequence ID" value="KFF18444.1"/>
    <property type="molecule type" value="Genomic_DNA"/>
</dbReference>
<dbReference type="eggNOG" id="COG0236">
    <property type="taxonomic scope" value="Bacteria"/>
</dbReference>
<dbReference type="Proteomes" id="UP000028712">
    <property type="component" value="Unassembled WGS sequence"/>
</dbReference>
<dbReference type="Gene3D" id="1.10.1200.10">
    <property type="entry name" value="ACP-like"/>
    <property type="match status" value="1"/>
</dbReference>
<dbReference type="STRING" id="991.IW20_05990"/>
<dbReference type="Proteomes" id="UP000198424">
    <property type="component" value="Unassembled WGS sequence"/>
</dbReference>
<protein>
    <submittedName>
        <fullName evidence="2">Acyl carrier protein</fullName>
    </submittedName>
</protein>
<evidence type="ECO:0000313" key="2">
    <source>
        <dbReference type="EMBL" id="KFF18444.1"/>
    </source>
</evidence>
<dbReference type="EMBL" id="MUGY01000004">
    <property type="protein sequence ID" value="OXA96809.1"/>
    <property type="molecule type" value="Genomic_DNA"/>
</dbReference>
<evidence type="ECO:0000313" key="4">
    <source>
        <dbReference type="Proteomes" id="UP000028712"/>
    </source>
</evidence>
<feature type="domain" description="Carrier" evidence="1">
    <location>
        <begin position="1"/>
        <end position="75"/>
    </location>
</feature>
<evidence type="ECO:0000259" key="1">
    <source>
        <dbReference type="PROSITE" id="PS50075"/>
    </source>
</evidence>
<gene>
    <name evidence="3" type="ORF">B0A62_06035</name>
    <name evidence="2" type="ORF">IW20_05990</name>
</gene>
<dbReference type="SUPFAM" id="SSF47336">
    <property type="entry name" value="ACP-like"/>
    <property type="match status" value="1"/>
</dbReference>
<comment type="caution">
    <text evidence="2">The sequence shown here is derived from an EMBL/GenBank/DDBJ whole genome shotgun (WGS) entry which is preliminary data.</text>
</comment>
<dbReference type="AlphaFoldDB" id="A0A086AP30"/>
<reference evidence="2 4" key="1">
    <citation type="submission" date="2014-07" db="EMBL/GenBank/DDBJ databases">
        <title>Genome of Flavobacterium hydatis DSM 2063.</title>
        <authorList>
            <person name="Pipes S.E."/>
            <person name="Stropko S.J."/>
            <person name="Newman J.D."/>
        </authorList>
    </citation>
    <scope>NUCLEOTIDE SEQUENCE [LARGE SCALE GENOMIC DNA]</scope>
    <source>
        <strain evidence="2 4">DSM 2063</strain>
    </source>
</reference>
<name>A0A086AP30_FLAHY</name>
<proteinExistence type="predicted"/>
<organism evidence="2 4">
    <name type="scientific">Flavobacterium hydatis</name>
    <name type="common">Cytophaga aquatilis</name>
    <dbReference type="NCBI Taxonomy" id="991"/>
    <lineage>
        <taxon>Bacteria</taxon>
        <taxon>Pseudomonadati</taxon>
        <taxon>Bacteroidota</taxon>
        <taxon>Flavobacteriia</taxon>
        <taxon>Flavobacteriales</taxon>
        <taxon>Flavobacteriaceae</taxon>
        <taxon>Flavobacterium</taxon>
    </lineage>
</organism>
<dbReference type="PROSITE" id="PS50075">
    <property type="entry name" value="CARRIER"/>
    <property type="match status" value="1"/>
</dbReference>
<evidence type="ECO:0000313" key="3">
    <source>
        <dbReference type="EMBL" id="OXA96809.1"/>
    </source>
</evidence>
<sequence length="75" mass="8290">MKELLLLKINEVLTGKNLPIVTSINHDTTLRDGLGLDSIDLAELTVRIEEETDIDIFSNGIITTVGEILDVLENK</sequence>
<reference evidence="3 5" key="2">
    <citation type="submission" date="2016-11" db="EMBL/GenBank/DDBJ databases">
        <title>Whole genomes of Flavobacteriaceae.</title>
        <authorList>
            <person name="Stine C."/>
            <person name="Li C."/>
            <person name="Tadesse D."/>
        </authorList>
    </citation>
    <scope>NUCLEOTIDE SEQUENCE [LARGE SCALE GENOMIC DNA]</scope>
    <source>
        <strain evidence="3 5">ATCC 29551</strain>
    </source>
</reference>